<dbReference type="EMBL" id="LLXL01000450">
    <property type="protein sequence ID" value="PKK72252.1"/>
    <property type="molecule type" value="Genomic_DNA"/>
</dbReference>
<accession>A0A2N1NEC2</accession>
<sequence length="63" mass="7162">MKPLKALQDIFDEYGQLFPQKIILGRSIKNILPTSIAPETIDIKTAESLTPRLDKLNISYFLT</sequence>
<dbReference type="Proteomes" id="UP000233469">
    <property type="component" value="Unassembled WGS sequence"/>
</dbReference>
<dbReference type="AlphaFoldDB" id="A0A2N1NEC2"/>
<reference evidence="1 2" key="2">
    <citation type="submission" date="2017-10" db="EMBL/GenBank/DDBJ databases">
        <title>Extensive intraspecific genome diversity in a model arbuscular mycorrhizal fungus.</title>
        <authorList>
            <person name="Chen E.C.H."/>
            <person name="Morin E."/>
            <person name="Baudet D."/>
            <person name="Noel J."/>
            <person name="Ndikumana S."/>
            <person name="Charron P."/>
            <person name="St-Onge C."/>
            <person name="Giorgi J."/>
            <person name="Grigoriev I.V."/>
            <person name="Roux C."/>
            <person name="Martin F.M."/>
            <person name="Corradi N."/>
        </authorList>
    </citation>
    <scope>NUCLEOTIDE SEQUENCE [LARGE SCALE GENOMIC DNA]</scope>
    <source>
        <strain evidence="1 2">C2</strain>
    </source>
</reference>
<proteinExistence type="predicted"/>
<comment type="caution">
    <text evidence="1">The sequence shown here is derived from an EMBL/GenBank/DDBJ whole genome shotgun (WGS) entry which is preliminary data.</text>
</comment>
<reference evidence="1 2" key="1">
    <citation type="submission" date="2016-04" db="EMBL/GenBank/DDBJ databases">
        <title>Genome analyses suggest a sexual origin of heterokaryosis in a supposedly ancient asexual fungus.</title>
        <authorList>
            <person name="Ropars J."/>
            <person name="Sedzielewska K."/>
            <person name="Noel J."/>
            <person name="Charron P."/>
            <person name="Farinelli L."/>
            <person name="Marton T."/>
            <person name="Kruger M."/>
            <person name="Pelin A."/>
            <person name="Brachmann A."/>
            <person name="Corradi N."/>
        </authorList>
    </citation>
    <scope>NUCLEOTIDE SEQUENCE [LARGE SCALE GENOMIC DNA]</scope>
    <source>
        <strain evidence="1 2">C2</strain>
    </source>
</reference>
<evidence type="ECO:0000313" key="1">
    <source>
        <dbReference type="EMBL" id="PKK72252.1"/>
    </source>
</evidence>
<feature type="non-terminal residue" evidence="1">
    <location>
        <position position="63"/>
    </location>
</feature>
<protein>
    <submittedName>
        <fullName evidence="1">Uncharacterized protein</fullName>
    </submittedName>
</protein>
<gene>
    <name evidence="1" type="ORF">RhiirC2_743138</name>
</gene>
<organism evidence="1 2">
    <name type="scientific">Rhizophagus irregularis</name>
    <dbReference type="NCBI Taxonomy" id="588596"/>
    <lineage>
        <taxon>Eukaryota</taxon>
        <taxon>Fungi</taxon>
        <taxon>Fungi incertae sedis</taxon>
        <taxon>Mucoromycota</taxon>
        <taxon>Glomeromycotina</taxon>
        <taxon>Glomeromycetes</taxon>
        <taxon>Glomerales</taxon>
        <taxon>Glomeraceae</taxon>
        <taxon>Rhizophagus</taxon>
    </lineage>
</organism>
<name>A0A2N1NEC2_9GLOM</name>
<evidence type="ECO:0000313" key="2">
    <source>
        <dbReference type="Proteomes" id="UP000233469"/>
    </source>
</evidence>